<keyword evidence="7" id="KW-1015">Disulfide bond</keyword>
<dbReference type="SMART" id="SM00408">
    <property type="entry name" value="IGc2"/>
    <property type="match status" value="1"/>
</dbReference>
<dbReference type="PROSITE" id="PS50853">
    <property type="entry name" value="FN3"/>
    <property type="match status" value="1"/>
</dbReference>
<evidence type="ECO:0000256" key="3">
    <source>
        <dbReference type="ARBA" id="ARBA00022729"/>
    </source>
</evidence>
<dbReference type="Gene3D" id="2.60.40.10">
    <property type="entry name" value="Immunoglobulins"/>
    <property type="match status" value="2"/>
</dbReference>
<evidence type="ECO:0000256" key="8">
    <source>
        <dbReference type="ARBA" id="ARBA00023180"/>
    </source>
</evidence>
<name>A0A6P8HYX1_ACTTE</name>
<dbReference type="KEGG" id="aten:116294358"/>
<feature type="compositionally biased region" description="Polar residues" evidence="9">
    <location>
        <begin position="492"/>
        <end position="503"/>
    </location>
</feature>
<proteinExistence type="predicted"/>
<evidence type="ECO:0000256" key="2">
    <source>
        <dbReference type="ARBA" id="ARBA00022692"/>
    </source>
</evidence>
<dbReference type="SMART" id="SM00060">
    <property type="entry name" value="FN3"/>
    <property type="match status" value="1"/>
</dbReference>
<dbReference type="InParanoid" id="A0A6P8HYX1"/>
<dbReference type="SUPFAM" id="SSF49265">
    <property type="entry name" value="Fibronectin type III"/>
    <property type="match status" value="1"/>
</dbReference>
<feature type="region of interest" description="Disordered" evidence="9">
    <location>
        <begin position="1"/>
        <end position="24"/>
    </location>
</feature>
<feature type="domain" description="Fibronectin type-III" evidence="12">
    <location>
        <begin position="13"/>
        <end position="110"/>
    </location>
</feature>
<dbReference type="Pfam" id="PF23144">
    <property type="entry name" value="Fn3_PTPRU"/>
    <property type="match status" value="1"/>
</dbReference>
<evidence type="ECO:0000256" key="5">
    <source>
        <dbReference type="ARBA" id="ARBA00022989"/>
    </source>
</evidence>
<dbReference type="SUPFAM" id="SSF48726">
    <property type="entry name" value="Immunoglobulin"/>
    <property type="match status" value="1"/>
</dbReference>
<evidence type="ECO:0000256" key="10">
    <source>
        <dbReference type="SAM" id="Phobius"/>
    </source>
</evidence>
<dbReference type="Pfam" id="PF00041">
    <property type="entry name" value="fn3"/>
    <property type="match status" value="1"/>
</dbReference>
<dbReference type="PANTHER" id="PTHR24051:SF9">
    <property type="entry name" value="FIBRONECTIN TYPE-III DOMAIN-CONTAINING PROTEIN"/>
    <property type="match status" value="1"/>
</dbReference>
<reference evidence="14" key="1">
    <citation type="submission" date="2025-08" db="UniProtKB">
        <authorList>
            <consortium name="RefSeq"/>
        </authorList>
    </citation>
    <scope>IDENTIFICATION</scope>
    <source>
        <tissue evidence="14">Tentacle</tissue>
    </source>
</reference>
<accession>A0A6P8HYX1</accession>
<dbReference type="Pfam" id="PF13927">
    <property type="entry name" value="Ig_3"/>
    <property type="match status" value="1"/>
</dbReference>
<dbReference type="InterPro" id="IPR003961">
    <property type="entry name" value="FN3_dom"/>
</dbReference>
<keyword evidence="3" id="KW-0732">Signal</keyword>
<dbReference type="InterPro" id="IPR003598">
    <property type="entry name" value="Ig_sub2"/>
</dbReference>
<feature type="compositionally biased region" description="Basic and acidic residues" evidence="9">
    <location>
        <begin position="372"/>
        <end position="388"/>
    </location>
</feature>
<dbReference type="InterPro" id="IPR007110">
    <property type="entry name" value="Ig-like_dom"/>
</dbReference>
<evidence type="ECO:0000313" key="13">
    <source>
        <dbReference type="Proteomes" id="UP000515163"/>
    </source>
</evidence>
<keyword evidence="6 10" id="KW-0472">Membrane</keyword>
<dbReference type="InterPro" id="IPR036116">
    <property type="entry name" value="FN3_sf"/>
</dbReference>
<dbReference type="RefSeq" id="XP_031557812.1">
    <property type="nucleotide sequence ID" value="XM_031701952.1"/>
</dbReference>
<dbReference type="InterPro" id="IPR036179">
    <property type="entry name" value="Ig-like_dom_sf"/>
</dbReference>
<dbReference type="SMART" id="SM00409">
    <property type="entry name" value="IG"/>
    <property type="match status" value="1"/>
</dbReference>
<evidence type="ECO:0000256" key="4">
    <source>
        <dbReference type="ARBA" id="ARBA00022737"/>
    </source>
</evidence>
<gene>
    <name evidence="14" type="primary">LOC116294358</name>
</gene>
<evidence type="ECO:0000256" key="6">
    <source>
        <dbReference type="ARBA" id="ARBA00023136"/>
    </source>
</evidence>
<keyword evidence="8" id="KW-0325">Glycoprotein</keyword>
<comment type="subcellular location">
    <subcellularLocation>
        <location evidence="1">Membrane</location>
        <topology evidence="1">Single-pass type I membrane protein</topology>
    </subcellularLocation>
</comment>
<dbReference type="AlphaFoldDB" id="A0A6P8HYX1"/>
<dbReference type="Proteomes" id="UP000515163">
    <property type="component" value="Unplaced"/>
</dbReference>
<organism evidence="13 14">
    <name type="scientific">Actinia tenebrosa</name>
    <name type="common">Australian red waratah sea anemone</name>
    <dbReference type="NCBI Taxonomy" id="6105"/>
    <lineage>
        <taxon>Eukaryota</taxon>
        <taxon>Metazoa</taxon>
        <taxon>Cnidaria</taxon>
        <taxon>Anthozoa</taxon>
        <taxon>Hexacorallia</taxon>
        <taxon>Actiniaria</taxon>
        <taxon>Actiniidae</taxon>
        <taxon>Actinia</taxon>
    </lineage>
</organism>
<dbReference type="OrthoDB" id="5987683at2759"/>
<dbReference type="InterPro" id="IPR051622">
    <property type="entry name" value="R-tyr_protein_phosphatases"/>
</dbReference>
<keyword evidence="13" id="KW-1185">Reference proteome</keyword>
<feature type="domain" description="Ig-like" evidence="11">
    <location>
        <begin position="239"/>
        <end position="315"/>
    </location>
</feature>
<protein>
    <submittedName>
        <fullName evidence="14">Uncharacterized protein LOC116294358</fullName>
    </submittedName>
</protein>
<evidence type="ECO:0000313" key="14">
    <source>
        <dbReference type="RefSeq" id="XP_031557812.1"/>
    </source>
</evidence>
<keyword evidence="5 10" id="KW-1133">Transmembrane helix</keyword>
<keyword evidence="2 10" id="KW-0812">Transmembrane</keyword>
<feature type="region of interest" description="Disordered" evidence="9">
    <location>
        <begin position="432"/>
        <end position="503"/>
    </location>
</feature>
<dbReference type="CDD" id="cd00063">
    <property type="entry name" value="FN3"/>
    <property type="match status" value="1"/>
</dbReference>
<dbReference type="InterPro" id="IPR013783">
    <property type="entry name" value="Ig-like_fold"/>
</dbReference>
<dbReference type="GO" id="GO:0016020">
    <property type="term" value="C:membrane"/>
    <property type="evidence" value="ECO:0007669"/>
    <property type="project" value="UniProtKB-SubCell"/>
</dbReference>
<evidence type="ECO:0000256" key="1">
    <source>
        <dbReference type="ARBA" id="ARBA00004479"/>
    </source>
</evidence>
<dbReference type="PROSITE" id="PS50835">
    <property type="entry name" value="IG_LIKE"/>
    <property type="match status" value="1"/>
</dbReference>
<evidence type="ECO:0000256" key="7">
    <source>
        <dbReference type="ARBA" id="ARBA00023157"/>
    </source>
</evidence>
<feature type="region of interest" description="Disordered" evidence="9">
    <location>
        <begin position="372"/>
        <end position="416"/>
    </location>
</feature>
<evidence type="ECO:0000259" key="12">
    <source>
        <dbReference type="PROSITE" id="PS50853"/>
    </source>
</evidence>
<dbReference type="InterPro" id="IPR003599">
    <property type="entry name" value="Ig_sub"/>
</dbReference>
<feature type="transmembrane region" description="Helical" evidence="10">
    <location>
        <begin position="341"/>
        <end position="364"/>
    </location>
</feature>
<dbReference type="GeneID" id="116294358"/>
<evidence type="ECO:0000259" key="11">
    <source>
        <dbReference type="PROSITE" id="PS50835"/>
    </source>
</evidence>
<feature type="compositionally biased region" description="Basic and acidic residues" evidence="9">
    <location>
        <begin position="460"/>
        <end position="479"/>
    </location>
</feature>
<keyword evidence="4" id="KW-0677">Repeat</keyword>
<sequence length="503" mass="56734">MGERETVTQEPNKPTDVQAETQTKTSIELRWKKPLPISLVVDEYMIEVKGSKSYWPKYSFSETYTQNGARTNMVIDSLVPGTSYEFWVTASAVCGKSEKSVSSKKDTDIDNPVKPTGNYVALKDKFDVPLWSVDPVNGPISSYQVIVIKGNKDVSDLPTNISGYKDAQELYVTAELKPNEIKSSFPVGDNKIYGQYKNVPLDKGKTYTIAERAITEHEGKLYAGQAAVVARIEVTQDPPEYSNSTIWVLEGDEVTLGCYTSGPDPIKYSWTKRGTPSLDSVEARANGDDLIIRLKSDKEFGIYVCTATNSEGTVVYRINRVELKKYMTRKPNASEIKAKEVVSYVIPLVLIILGLIICIVYLVYRLRRKEKQHNEKRMKSKSDEKEVSNDVINNPDYADDIIKNSRKPQTTTADEIETSGYMELQPIQSSDTVYQSIQEPANRPRKSETPHTRGMTGHEQYMDLKPRVNEYETLHHKENAPGQDYEDVGQDFTRNISSHDTQA</sequence>
<evidence type="ECO:0000256" key="9">
    <source>
        <dbReference type="SAM" id="MobiDB-lite"/>
    </source>
</evidence>
<dbReference type="PANTHER" id="PTHR24051">
    <property type="entry name" value="SUSHI DOMAIN-CONTAINING PROTEIN 1"/>
    <property type="match status" value="1"/>
</dbReference>
<dbReference type="InterPro" id="IPR057598">
    <property type="entry name" value="Fn3_PTPRU"/>
</dbReference>